<sequence length="138" mass="15948">MPSSIREREGISLSTADRGVECADRNLKCIQREMNVGVLLSEASVTEKVKLWSMVRVIIIRIRNMARRLLQNTTVDQRQSRLLSIEGNWDAFDILKTKQSQFQITSTMNSHIQDLVSTKSVKKRLIWILDIYGRSINR</sequence>
<evidence type="ECO:0000313" key="2">
    <source>
        <dbReference type="Proteomes" id="UP000499080"/>
    </source>
</evidence>
<comment type="caution">
    <text evidence="1">The sequence shown here is derived from an EMBL/GenBank/DDBJ whole genome shotgun (WGS) entry which is preliminary data.</text>
</comment>
<dbReference type="Proteomes" id="UP000499080">
    <property type="component" value="Unassembled WGS sequence"/>
</dbReference>
<dbReference type="EMBL" id="BGPR01000237">
    <property type="protein sequence ID" value="GBM07021.1"/>
    <property type="molecule type" value="Genomic_DNA"/>
</dbReference>
<keyword evidence="2" id="KW-1185">Reference proteome</keyword>
<reference evidence="1 2" key="1">
    <citation type="journal article" date="2019" name="Sci. Rep.">
        <title>Orb-weaving spider Araneus ventricosus genome elucidates the spidroin gene catalogue.</title>
        <authorList>
            <person name="Kono N."/>
            <person name="Nakamura H."/>
            <person name="Ohtoshi R."/>
            <person name="Moran D.A.P."/>
            <person name="Shinohara A."/>
            <person name="Yoshida Y."/>
            <person name="Fujiwara M."/>
            <person name="Mori M."/>
            <person name="Tomita M."/>
            <person name="Arakawa K."/>
        </authorList>
    </citation>
    <scope>NUCLEOTIDE SEQUENCE [LARGE SCALE GENOMIC DNA]</scope>
</reference>
<dbReference type="AlphaFoldDB" id="A0A4Y2CRC7"/>
<organism evidence="1 2">
    <name type="scientific">Araneus ventricosus</name>
    <name type="common">Orbweaver spider</name>
    <name type="synonym">Epeira ventricosa</name>
    <dbReference type="NCBI Taxonomy" id="182803"/>
    <lineage>
        <taxon>Eukaryota</taxon>
        <taxon>Metazoa</taxon>
        <taxon>Ecdysozoa</taxon>
        <taxon>Arthropoda</taxon>
        <taxon>Chelicerata</taxon>
        <taxon>Arachnida</taxon>
        <taxon>Araneae</taxon>
        <taxon>Araneomorphae</taxon>
        <taxon>Entelegynae</taxon>
        <taxon>Araneoidea</taxon>
        <taxon>Araneidae</taxon>
        <taxon>Araneus</taxon>
    </lineage>
</organism>
<protein>
    <submittedName>
        <fullName evidence="1">Uncharacterized protein</fullName>
    </submittedName>
</protein>
<proteinExistence type="predicted"/>
<name>A0A4Y2CRC7_ARAVE</name>
<accession>A0A4Y2CRC7</accession>
<gene>
    <name evidence="1" type="ORF">AVEN_63467_1</name>
</gene>
<evidence type="ECO:0000313" key="1">
    <source>
        <dbReference type="EMBL" id="GBM07021.1"/>
    </source>
</evidence>